<gene>
    <name evidence="1" type="ORF">S01H1_38472</name>
</gene>
<protein>
    <recommendedName>
        <fullName evidence="2">PIN domain-containing protein</fullName>
    </recommendedName>
</protein>
<organism evidence="1">
    <name type="scientific">marine sediment metagenome</name>
    <dbReference type="NCBI Taxonomy" id="412755"/>
    <lineage>
        <taxon>unclassified sequences</taxon>
        <taxon>metagenomes</taxon>
        <taxon>ecological metagenomes</taxon>
    </lineage>
</organism>
<name>X0V1M7_9ZZZZ</name>
<evidence type="ECO:0000313" key="1">
    <source>
        <dbReference type="EMBL" id="GAG05352.1"/>
    </source>
</evidence>
<reference evidence="1" key="1">
    <citation type="journal article" date="2014" name="Front. Microbiol.">
        <title>High frequency of phylogenetically diverse reductive dehalogenase-homologous genes in deep subseafloor sedimentary metagenomes.</title>
        <authorList>
            <person name="Kawai M."/>
            <person name="Futagami T."/>
            <person name="Toyoda A."/>
            <person name="Takaki Y."/>
            <person name="Nishi S."/>
            <person name="Hori S."/>
            <person name="Arai W."/>
            <person name="Tsubouchi T."/>
            <person name="Morono Y."/>
            <person name="Uchiyama I."/>
            <person name="Ito T."/>
            <person name="Fujiyama A."/>
            <person name="Inagaki F."/>
            <person name="Takami H."/>
        </authorList>
    </citation>
    <scope>NUCLEOTIDE SEQUENCE</scope>
    <source>
        <strain evidence="1">Expedition CK06-06</strain>
    </source>
</reference>
<comment type="caution">
    <text evidence="1">The sequence shown here is derived from an EMBL/GenBank/DDBJ whole genome shotgun (WGS) entry which is preliminary data.</text>
</comment>
<accession>X0V1M7</accession>
<sequence length="112" mass="12505">MEKTKWRTRVVCDAGPVIHLDELSCLDLLSDFQEIVLSDTVWKEISGYRPGALKREDLPFVRSSGEISVNEPLLTMCRMFSLDVGEIEALALMEQSAQAMFLTDDAAARLVA</sequence>
<dbReference type="InterPro" id="IPR021799">
    <property type="entry name" value="PIN-like_prokaryotic"/>
</dbReference>
<proteinExistence type="predicted"/>
<dbReference type="Pfam" id="PF11848">
    <property type="entry name" value="DUF3368"/>
    <property type="match status" value="1"/>
</dbReference>
<dbReference type="EMBL" id="BARS01024221">
    <property type="protein sequence ID" value="GAG05352.1"/>
    <property type="molecule type" value="Genomic_DNA"/>
</dbReference>
<feature type="non-terminal residue" evidence="1">
    <location>
        <position position="112"/>
    </location>
</feature>
<dbReference type="AlphaFoldDB" id="X0V1M7"/>
<evidence type="ECO:0008006" key="2">
    <source>
        <dbReference type="Google" id="ProtNLM"/>
    </source>
</evidence>